<evidence type="ECO:0000313" key="1">
    <source>
        <dbReference type="EMBL" id="TCC06817.1"/>
    </source>
</evidence>
<accession>A0A4R0H7P7</accession>
<protein>
    <submittedName>
        <fullName evidence="1">Uncharacterized protein</fullName>
    </submittedName>
</protein>
<reference evidence="1 2" key="1">
    <citation type="submission" date="2019-02" db="EMBL/GenBank/DDBJ databases">
        <title>The draft genome of Kosakonia quasisacchari strain WCHKQ120001.</title>
        <authorList>
            <person name="Wang C."/>
            <person name="Feng Y."/>
            <person name="Zong Z."/>
        </authorList>
    </citation>
    <scope>NUCLEOTIDE SEQUENCE [LARGE SCALE GENOMIC DNA]</scope>
    <source>
        <strain evidence="1 2">WCHKQ120001</strain>
    </source>
</reference>
<proteinExistence type="predicted"/>
<organism evidence="1 2">
    <name type="scientific">Kosakonia quasisacchari</name>
    <dbReference type="NCBI Taxonomy" id="2529380"/>
    <lineage>
        <taxon>Bacteria</taxon>
        <taxon>Pseudomonadati</taxon>
        <taxon>Pseudomonadota</taxon>
        <taxon>Gammaproteobacteria</taxon>
        <taxon>Enterobacterales</taxon>
        <taxon>Enterobacteriaceae</taxon>
        <taxon>Kosakonia</taxon>
    </lineage>
</organism>
<dbReference type="OrthoDB" id="6630486at2"/>
<gene>
    <name evidence="1" type="ORF">E0L21_12575</name>
</gene>
<keyword evidence="2" id="KW-1185">Reference proteome</keyword>
<dbReference type="Proteomes" id="UP000291793">
    <property type="component" value="Unassembled WGS sequence"/>
</dbReference>
<sequence>MESNENDEGERINELSENLPACLSTNLIEHSHHPAEIIAINFTETVDLRLPPYKKRLVLKMANRKRPPKENNQ</sequence>
<dbReference type="AlphaFoldDB" id="A0A4R0H7P7"/>
<dbReference type="RefSeq" id="WP_131409950.1">
    <property type="nucleotide sequence ID" value="NZ_SJOP01000010.1"/>
</dbReference>
<comment type="caution">
    <text evidence="1">The sequence shown here is derived from an EMBL/GenBank/DDBJ whole genome shotgun (WGS) entry which is preliminary data.</text>
</comment>
<evidence type="ECO:0000313" key="2">
    <source>
        <dbReference type="Proteomes" id="UP000291793"/>
    </source>
</evidence>
<dbReference type="EMBL" id="SJOP01000010">
    <property type="protein sequence ID" value="TCC06817.1"/>
    <property type="molecule type" value="Genomic_DNA"/>
</dbReference>
<name>A0A4R0H7P7_9ENTR</name>